<evidence type="ECO:0000313" key="1">
    <source>
        <dbReference type="EMBL" id="KAH3793505.1"/>
    </source>
</evidence>
<organism evidence="1 2">
    <name type="scientific">Dreissena polymorpha</name>
    <name type="common">Zebra mussel</name>
    <name type="synonym">Mytilus polymorpha</name>
    <dbReference type="NCBI Taxonomy" id="45954"/>
    <lineage>
        <taxon>Eukaryota</taxon>
        <taxon>Metazoa</taxon>
        <taxon>Spiralia</taxon>
        <taxon>Lophotrochozoa</taxon>
        <taxon>Mollusca</taxon>
        <taxon>Bivalvia</taxon>
        <taxon>Autobranchia</taxon>
        <taxon>Heteroconchia</taxon>
        <taxon>Euheterodonta</taxon>
        <taxon>Imparidentia</taxon>
        <taxon>Neoheterodontei</taxon>
        <taxon>Myida</taxon>
        <taxon>Dreissenoidea</taxon>
        <taxon>Dreissenidae</taxon>
        <taxon>Dreissena</taxon>
    </lineage>
</organism>
<dbReference type="AlphaFoldDB" id="A0A9D4J091"/>
<reference evidence="1" key="1">
    <citation type="journal article" date="2019" name="bioRxiv">
        <title>The Genome of the Zebra Mussel, Dreissena polymorpha: A Resource for Invasive Species Research.</title>
        <authorList>
            <person name="McCartney M.A."/>
            <person name="Auch B."/>
            <person name="Kono T."/>
            <person name="Mallez S."/>
            <person name="Zhang Y."/>
            <person name="Obille A."/>
            <person name="Becker A."/>
            <person name="Abrahante J.E."/>
            <person name="Garbe J."/>
            <person name="Badalamenti J.P."/>
            <person name="Herman A."/>
            <person name="Mangelson H."/>
            <person name="Liachko I."/>
            <person name="Sullivan S."/>
            <person name="Sone E.D."/>
            <person name="Koren S."/>
            <person name="Silverstein K.A.T."/>
            <person name="Beckman K.B."/>
            <person name="Gohl D.M."/>
        </authorList>
    </citation>
    <scope>NUCLEOTIDE SEQUENCE</scope>
    <source>
        <strain evidence="1">Duluth1</strain>
        <tissue evidence="1">Whole animal</tissue>
    </source>
</reference>
<evidence type="ECO:0000313" key="2">
    <source>
        <dbReference type="Proteomes" id="UP000828390"/>
    </source>
</evidence>
<accession>A0A9D4J091</accession>
<protein>
    <submittedName>
        <fullName evidence="1">Uncharacterized protein</fullName>
    </submittedName>
</protein>
<sequence>MVGCLAILSTWAPKFSQNAMLAIPLTRLVFEYVRIPVNGTYRHRFVKQVYN</sequence>
<name>A0A9D4J091_DREPO</name>
<keyword evidence="2" id="KW-1185">Reference proteome</keyword>
<dbReference type="Proteomes" id="UP000828390">
    <property type="component" value="Unassembled WGS sequence"/>
</dbReference>
<dbReference type="EMBL" id="JAIWYP010000007">
    <property type="protein sequence ID" value="KAH3793505.1"/>
    <property type="molecule type" value="Genomic_DNA"/>
</dbReference>
<reference evidence="1" key="2">
    <citation type="submission" date="2020-11" db="EMBL/GenBank/DDBJ databases">
        <authorList>
            <person name="McCartney M.A."/>
            <person name="Auch B."/>
            <person name="Kono T."/>
            <person name="Mallez S."/>
            <person name="Becker A."/>
            <person name="Gohl D.M."/>
            <person name="Silverstein K.A.T."/>
            <person name="Koren S."/>
            <person name="Bechman K.B."/>
            <person name="Herman A."/>
            <person name="Abrahante J.E."/>
            <person name="Garbe J."/>
        </authorList>
    </citation>
    <scope>NUCLEOTIDE SEQUENCE</scope>
    <source>
        <strain evidence="1">Duluth1</strain>
        <tissue evidence="1">Whole animal</tissue>
    </source>
</reference>
<gene>
    <name evidence="1" type="ORF">DPMN_147019</name>
</gene>
<comment type="caution">
    <text evidence="1">The sequence shown here is derived from an EMBL/GenBank/DDBJ whole genome shotgun (WGS) entry which is preliminary data.</text>
</comment>
<proteinExistence type="predicted"/>